<evidence type="ECO:0000259" key="2">
    <source>
        <dbReference type="Pfam" id="PF00487"/>
    </source>
</evidence>
<feature type="transmembrane region" description="Helical" evidence="1">
    <location>
        <begin position="104"/>
        <end position="124"/>
    </location>
</feature>
<feature type="transmembrane region" description="Helical" evidence="1">
    <location>
        <begin position="172"/>
        <end position="194"/>
    </location>
</feature>
<evidence type="ECO:0000256" key="1">
    <source>
        <dbReference type="SAM" id="Phobius"/>
    </source>
</evidence>
<feature type="transmembrane region" description="Helical" evidence="1">
    <location>
        <begin position="73"/>
        <end position="92"/>
    </location>
</feature>
<dbReference type="AlphaFoldDB" id="A0A6A6TY62"/>
<dbReference type="Pfam" id="PF00487">
    <property type="entry name" value="FA_desaturase"/>
    <property type="match status" value="1"/>
</dbReference>
<dbReference type="InterPro" id="IPR005804">
    <property type="entry name" value="FA_desaturase_dom"/>
</dbReference>
<feature type="domain" description="Fatty acid desaturase" evidence="2">
    <location>
        <begin position="73"/>
        <end position="352"/>
    </location>
</feature>
<gene>
    <name evidence="3" type="ORF">BT63DRAFT_430058</name>
</gene>
<feature type="transmembrane region" description="Helical" evidence="1">
    <location>
        <begin position="230"/>
        <end position="251"/>
    </location>
</feature>
<accession>A0A6A6TY62</accession>
<keyword evidence="1" id="KW-0812">Transmembrane</keyword>
<dbReference type="GO" id="GO:0006629">
    <property type="term" value="P:lipid metabolic process"/>
    <property type="evidence" value="ECO:0007669"/>
    <property type="project" value="InterPro"/>
</dbReference>
<keyword evidence="4" id="KW-1185">Reference proteome</keyword>
<keyword evidence="1" id="KW-0472">Membrane</keyword>
<evidence type="ECO:0000313" key="3">
    <source>
        <dbReference type="EMBL" id="KAF2663788.1"/>
    </source>
</evidence>
<dbReference type="GO" id="GO:0016491">
    <property type="term" value="F:oxidoreductase activity"/>
    <property type="evidence" value="ECO:0007669"/>
    <property type="project" value="InterPro"/>
</dbReference>
<dbReference type="OrthoDB" id="1461976at2759"/>
<dbReference type="EMBL" id="MU004244">
    <property type="protein sequence ID" value="KAF2663788.1"/>
    <property type="molecule type" value="Genomic_DNA"/>
</dbReference>
<organism evidence="3 4">
    <name type="scientific">Microthyrium microscopicum</name>
    <dbReference type="NCBI Taxonomy" id="703497"/>
    <lineage>
        <taxon>Eukaryota</taxon>
        <taxon>Fungi</taxon>
        <taxon>Dikarya</taxon>
        <taxon>Ascomycota</taxon>
        <taxon>Pezizomycotina</taxon>
        <taxon>Dothideomycetes</taxon>
        <taxon>Dothideomycetes incertae sedis</taxon>
        <taxon>Microthyriales</taxon>
        <taxon>Microthyriaceae</taxon>
        <taxon>Microthyrium</taxon>
    </lineage>
</organism>
<dbReference type="Proteomes" id="UP000799302">
    <property type="component" value="Unassembled WGS sequence"/>
</dbReference>
<dbReference type="InterPro" id="IPR012171">
    <property type="entry name" value="Fatty_acid_desaturase"/>
</dbReference>
<protein>
    <recommendedName>
        <fullName evidence="2">Fatty acid desaturase domain-containing protein</fullName>
    </recommendedName>
</protein>
<keyword evidence="1" id="KW-1133">Transmembrane helix</keyword>
<evidence type="ECO:0000313" key="4">
    <source>
        <dbReference type="Proteomes" id="UP000799302"/>
    </source>
</evidence>
<reference evidence="3" key="1">
    <citation type="journal article" date="2020" name="Stud. Mycol.">
        <title>101 Dothideomycetes genomes: a test case for predicting lifestyles and emergence of pathogens.</title>
        <authorList>
            <person name="Haridas S."/>
            <person name="Albert R."/>
            <person name="Binder M."/>
            <person name="Bloem J."/>
            <person name="Labutti K."/>
            <person name="Salamov A."/>
            <person name="Andreopoulos B."/>
            <person name="Baker S."/>
            <person name="Barry K."/>
            <person name="Bills G."/>
            <person name="Bluhm B."/>
            <person name="Cannon C."/>
            <person name="Castanera R."/>
            <person name="Culley D."/>
            <person name="Daum C."/>
            <person name="Ezra D."/>
            <person name="Gonzalez J."/>
            <person name="Henrissat B."/>
            <person name="Kuo A."/>
            <person name="Liang C."/>
            <person name="Lipzen A."/>
            <person name="Lutzoni F."/>
            <person name="Magnuson J."/>
            <person name="Mondo S."/>
            <person name="Nolan M."/>
            <person name="Ohm R."/>
            <person name="Pangilinan J."/>
            <person name="Park H.-J."/>
            <person name="Ramirez L."/>
            <person name="Alfaro M."/>
            <person name="Sun H."/>
            <person name="Tritt A."/>
            <person name="Yoshinaga Y."/>
            <person name="Zwiers L.-H."/>
            <person name="Turgeon B."/>
            <person name="Goodwin S."/>
            <person name="Spatafora J."/>
            <person name="Crous P."/>
            <person name="Grigoriev I."/>
        </authorList>
    </citation>
    <scope>NUCLEOTIDE SEQUENCE</scope>
    <source>
        <strain evidence="3">CBS 115976</strain>
    </source>
</reference>
<dbReference type="CDD" id="cd03507">
    <property type="entry name" value="Delta12-FADS-like"/>
    <property type="match status" value="1"/>
</dbReference>
<sequence>MASESVQEPSKVDPSSYTMKEVYAAIPPHCFQRNTLLSLAYVLRDFTFVFILGYIAIFHIPSIQNQTLSTLAWTAYSFCQGLVFTGLWELAHECGHGALSKSKWINNAMGLVMHSFLLVPYYSWRLTHSTHHKTTNNIEKDIAFVPQIKEDYIEERAARGKFMKTMELAQDMPILALLELVGHQLVAFPTYLLINNFALPRMAAIPWWKRSHFYIGGDGPNFKPRSTREIIVSDIGIAVAVSALWIAVQFYGGWNVMKVYGFAYLWTNHWILTITFLQHTDFSLPYYSSKSWTFLRGAGSAVDRDFGFIDRFLFHGAISTHVLHHHVARIPFYHAAEASKAMQGVMGKEYRSDFKTPYLWAFWKIRSTARYVEEVDKGSEIYFFSRSKVTCT</sequence>
<proteinExistence type="predicted"/>
<name>A0A6A6TY62_9PEZI</name>
<feature type="transmembrane region" description="Helical" evidence="1">
    <location>
        <begin position="41"/>
        <end position="61"/>
    </location>
</feature>
<dbReference type="PANTHER" id="PTHR32100">
    <property type="entry name" value="OMEGA-6 FATTY ACID DESATURASE, CHLOROPLASTIC"/>
    <property type="match status" value="1"/>
</dbReference>